<feature type="transmembrane region" description="Helical" evidence="8">
    <location>
        <begin position="442"/>
        <end position="461"/>
    </location>
</feature>
<dbReference type="Pfam" id="PF04932">
    <property type="entry name" value="Wzy_C"/>
    <property type="match status" value="1"/>
</dbReference>
<dbReference type="Gene3D" id="1.25.40.10">
    <property type="entry name" value="Tetratricopeptide repeat domain"/>
    <property type="match status" value="1"/>
</dbReference>
<dbReference type="InterPro" id="IPR007016">
    <property type="entry name" value="O-antigen_ligase-rel_domated"/>
</dbReference>
<evidence type="ECO:0000313" key="10">
    <source>
        <dbReference type="EMBL" id="OGF64511.1"/>
    </source>
</evidence>
<dbReference type="EMBL" id="MFHH01000041">
    <property type="protein sequence ID" value="OGF64511.1"/>
    <property type="molecule type" value="Genomic_DNA"/>
</dbReference>
<dbReference type="SUPFAM" id="SSF48452">
    <property type="entry name" value="TPR-like"/>
    <property type="match status" value="1"/>
</dbReference>
<keyword evidence="3" id="KW-0677">Repeat</keyword>
<comment type="caution">
    <text evidence="10">The sequence shown here is derived from an EMBL/GenBank/DDBJ whole genome shotgun (WGS) entry which is preliminary data.</text>
</comment>
<feature type="transmembrane region" description="Helical" evidence="8">
    <location>
        <begin position="44"/>
        <end position="63"/>
    </location>
</feature>
<evidence type="ECO:0000256" key="1">
    <source>
        <dbReference type="ARBA" id="ARBA00004141"/>
    </source>
</evidence>
<dbReference type="AlphaFoldDB" id="A0A1F5VNB3"/>
<dbReference type="Pfam" id="PF07719">
    <property type="entry name" value="TPR_2"/>
    <property type="match status" value="1"/>
</dbReference>
<evidence type="ECO:0000256" key="3">
    <source>
        <dbReference type="ARBA" id="ARBA00022737"/>
    </source>
</evidence>
<feature type="transmembrane region" description="Helical" evidence="8">
    <location>
        <begin position="224"/>
        <end position="242"/>
    </location>
</feature>
<sequence length="740" mass="84221">MAKNEISIEKIFLRIIKTGIFILPFTPLVFVPGFFFPFITLKNFVFRIVVEIIGSLWISLAILNKDYRPKFNKIFYALSAFILVGILSTIFSVDPFRSFWSNFERMEGLITYLHLFWLYLVISTVFKKEREWIYLFFVSLGVSFFVSFYGFLEKAKVISSLTQGGRIFSTLGNSIYLAVYLLFHIFFAALTYVRTREAWLKSLLLISIAVNFVAFIFAESRGALIGFVASVFLVLTLSLFVAKKTTHRYAILVALFIMISAPFILYASRDFVRSKNIPGISRFASFSLQDATTVSRLRIWRIAYTAIQEKPIFGWGLENFQIPFAVYYNPDLFDSEPWFDRTHNVVLDWFVSAGILGGISYLAIFIILLWTVFDLTRSGKLSKKEGILAAGLAAGYLVQNLSVFDNITSHILFFSFLGFITFRETNATDVSYKKSDYSQAEVIYPALFLAFGLFLAIYLNAGPIMQSRSLIKSMNVVAEGKNFDKAMEDFEKTLGYGGFGVREVREQLLNLTNAIVSSKTNLTQEQVLRLVNLTKDEFKKETEEYLSPKHQILRAGANQQYYSLTRLGYQEALDEYQKALEIAPKYTRTYFGLIQLYINRNNKEKTLETIDRVKELKPRSGEFWRTILAGYILIGDEKGALDAIKEAKDLGVAIPPDGFAAVGAQARGRGMTDFAILLFKESLTPGYETPLALVSLAEIYAERGEYDEAISYAQRAKEINPSMAEEVEKFIESVNNARKK</sequence>
<feature type="transmembrane region" description="Helical" evidence="8">
    <location>
        <begin position="175"/>
        <end position="193"/>
    </location>
</feature>
<comment type="subcellular location">
    <subcellularLocation>
        <location evidence="1">Membrane</location>
        <topology evidence="1">Multi-pass membrane protein</topology>
    </subcellularLocation>
</comment>
<dbReference type="InterPro" id="IPR011990">
    <property type="entry name" value="TPR-like_helical_dom_sf"/>
</dbReference>
<evidence type="ECO:0000256" key="4">
    <source>
        <dbReference type="ARBA" id="ARBA00022803"/>
    </source>
</evidence>
<evidence type="ECO:0000256" key="6">
    <source>
        <dbReference type="ARBA" id="ARBA00023136"/>
    </source>
</evidence>
<organism evidence="10 11">
    <name type="scientific">Candidatus Giovannonibacteria bacterium RIFCSPHIGHO2_02_42_15</name>
    <dbReference type="NCBI Taxonomy" id="1798329"/>
    <lineage>
        <taxon>Bacteria</taxon>
        <taxon>Candidatus Giovannoniibacteriota</taxon>
    </lineage>
</organism>
<dbReference type="PROSITE" id="PS50005">
    <property type="entry name" value="TPR"/>
    <property type="match status" value="1"/>
</dbReference>
<feature type="transmembrane region" description="Helical" evidence="8">
    <location>
        <begin position="200"/>
        <end position="218"/>
    </location>
</feature>
<dbReference type="SMART" id="SM00028">
    <property type="entry name" value="TPR"/>
    <property type="match status" value="3"/>
</dbReference>
<dbReference type="PANTHER" id="PTHR37422:SF13">
    <property type="entry name" value="LIPOPOLYSACCHARIDE BIOSYNTHESIS PROTEIN PA4999-RELATED"/>
    <property type="match status" value="1"/>
</dbReference>
<evidence type="ECO:0000259" key="9">
    <source>
        <dbReference type="Pfam" id="PF04932"/>
    </source>
</evidence>
<name>A0A1F5VNB3_9BACT</name>
<evidence type="ECO:0000256" key="2">
    <source>
        <dbReference type="ARBA" id="ARBA00022692"/>
    </source>
</evidence>
<evidence type="ECO:0000256" key="8">
    <source>
        <dbReference type="SAM" id="Phobius"/>
    </source>
</evidence>
<keyword evidence="5 8" id="KW-1133">Transmembrane helix</keyword>
<feature type="repeat" description="TPR" evidence="7">
    <location>
        <begin position="690"/>
        <end position="723"/>
    </location>
</feature>
<dbReference type="InterPro" id="IPR019734">
    <property type="entry name" value="TPR_rpt"/>
</dbReference>
<evidence type="ECO:0000256" key="7">
    <source>
        <dbReference type="PROSITE-ProRule" id="PRU00339"/>
    </source>
</evidence>
<keyword evidence="6 8" id="KW-0472">Membrane</keyword>
<proteinExistence type="predicted"/>
<keyword evidence="2 8" id="KW-0812">Transmembrane</keyword>
<dbReference type="InterPro" id="IPR013105">
    <property type="entry name" value="TPR_2"/>
</dbReference>
<protein>
    <recommendedName>
        <fullName evidence="9">O-antigen ligase-related domain-containing protein</fullName>
    </recommendedName>
</protein>
<feature type="transmembrane region" description="Helical" evidence="8">
    <location>
        <begin position="349"/>
        <end position="373"/>
    </location>
</feature>
<evidence type="ECO:0000313" key="11">
    <source>
        <dbReference type="Proteomes" id="UP000177451"/>
    </source>
</evidence>
<reference evidence="10 11" key="1">
    <citation type="journal article" date="2016" name="Nat. Commun.">
        <title>Thousands of microbial genomes shed light on interconnected biogeochemical processes in an aquifer system.</title>
        <authorList>
            <person name="Anantharaman K."/>
            <person name="Brown C.T."/>
            <person name="Hug L.A."/>
            <person name="Sharon I."/>
            <person name="Castelle C.J."/>
            <person name="Probst A.J."/>
            <person name="Thomas B.C."/>
            <person name="Singh A."/>
            <person name="Wilkins M.J."/>
            <person name="Karaoz U."/>
            <person name="Brodie E.L."/>
            <person name="Williams K.H."/>
            <person name="Hubbard S.S."/>
            <person name="Banfield J.F."/>
        </authorList>
    </citation>
    <scope>NUCLEOTIDE SEQUENCE [LARGE SCALE GENOMIC DNA]</scope>
</reference>
<keyword evidence="4 7" id="KW-0802">TPR repeat</keyword>
<feature type="transmembrane region" description="Helical" evidence="8">
    <location>
        <begin position="249"/>
        <end position="268"/>
    </location>
</feature>
<feature type="domain" description="O-antigen ligase-related" evidence="9">
    <location>
        <begin position="208"/>
        <end position="362"/>
    </location>
</feature>
<dbReference type="PANTHER" id="PTHR37422">
    <property type="entry name" value="TEICHURONIC ACID BIOSYNTHESIS PROTEIN TUAE"/>
    <property type="match status" value="1"/>
</dbReference>
<dbReference type="InterPro" id="IPR051533">
    <property type="entry name" value="WaaL-like"/>
</dbReference>
<dbReference type="PROSITE" id="PS50293">
    <property type="entry name" value="TPR_REGION"/>
    <property type="match status" value="1"/>
</dbReference>
<feature type="transmembrane region" description="Helical" evidence="8">
    <location>
        <begin position="109"/>
        <end position="126"/>
    </location>
</feature>
<gene>
    <name evidence="10" type="ORF">A2Z53_03345</name>
</gene>
<dbReference type="Proteomes" id="UP000177451">
    <property type="component" value="Unassembled WGS sequence"/>
</dbReference>
<feature type="transmembrane region" description="Helical" evidence="8">
    <location>
        <begin position="20"/>
        <end position="38"/>
    </location>
</feature>
<feature type="transmembrane region" description="Helical" evidence="8">
    <location>
        <begin position="133"/>
        <end position="152"/>
    </location>
</feature>
<dbReference type="Pfam" id="PF14559">
    <property type="entry name" value="TPR_19"/>
    <property type="match status" value="1"/>
</dbReference>
<dbReference type="GO" id="GO:0016020">
    <property type="term" value="C:membrane"/>
    <property type="evidence" value="ECO:0007669"/>
    <property type="project" value="UniProtKB-SubCell"/>
</dbReference>
<evidence type="ECO:0000256" key="5">
    <source>
        <dbReference type="ARBA" id="ARBA00022989"/>
    </source>
</evidence>
<accession>A0A1F5VNB3</accession>
<feature type="transmembrane region" description="Helical" evidence="8">
    <location>
        <begin position="75"/>
        <end position="93"/>
    </location>
</feature>